<dbReference type="EnsemblMetazoa" id="PPA03644.1">
    <property type="protein sequence ID" value="PPA03644.1"/>
    <property type="gene ID" value="WBGene00093198"/>
</dbReference>
<name>A0A2A6B2V5_PRIPA</name>
<reference evidence="2" key="1">
    <citation type="journal article" date="2008" name="Nat. Genet.">
        <title>The Pristionchus pacificus genome provides a unique perspective on nematode lifestyle and parasitism.</title>
        <authorList>
            <person name="Dieterich C."/>
            <person name="Clifton S.W."/>
            <person name="Schuster L.N."/>
            <person name="Chinwalla A."/>
            <person name="Delehaunty K."/>
            <person name="Dinkelacker I."/>
            <person name="Fulton L."/>
            <person name="Fulton R."/>
            <person name="Godfrey J."/>
            <person name="Minx P."/>
            <person name="Mitreva M."/>
            <person name="Roeseler W."/>
            <person name="Tian H."/>
            <person name="Witte H."/>
            <person name="Yang S.P."/>
            <person name="Wilson R.K."/>
            <person name="Sommer R.J."/>
        </authorList>
    </citation>
    <scope>NUCLEOTIDE SEQUENCE [LARGE SCALE GENOMIC DNA]</scope>
    <source>
        <strain evidence="2">PS312</strain>
    </source>
</reference>
<keyword evidence="2" id="KW-1185">Reference proteome</keyword>
<protein>
    <submittedName>
        <fullName evidence="1">Uncharacterized protein</fullName>
    </submittedName>
</protein>
<organism evidence="1 2">
    <name type="scientific">Pristionchus pacificus</name>
    <name type="common">Parasitic nematode worm</name>
    <dbReference type="NCBI Taxonomy" id="54126"/>
    <lineage>
        <taxon>Eukaryota</taxon>
        <taxon>Metazoa</taxon>
        <taxon>Ecdysozoa</taxon>
        <taxon>Nematoda</taxon>
        <taxon>Chromadorea</taxon>
        <taxon>Rhabditida</taxon>
        <taxon>Rhabditina</taxon>
        <taxon>Diplogasteromorpha</taxon>
        <taxon>Diplogasteroidea</taxon>
        <taxon>Neodiplogasteridae</taxon>
        <taxon>Pristionchus</taxon>
    </lineage>
</organism>
<evidence type="ECO:0000313" key="1">
    <source>
        <dbReference type="EnsemblMetazoa" id="PPA03644.1"/>
    </source>
</evidence>
<accession>A0A2A6B2V5</accession>
<reference evidence="1" key="2">
    <citation type="submission" date="2022-06" db="UniProtKB">
        <authorList>
            <consortium name="EnsemblMetazoa"/>
        </authorList>
    </citation>
    <scope>IDENTIFICATION</scope>
    <source>
        <strain evidence="1">PS312</strain>
    </source>
</reference>
<sequence length="320" mass="35299">MRDSSYSLCAPEGPEGPPSKTTQRSPAEMMMLLVILVPAVQLVDGVCFSSTVDTLPRIVVQTLKNATYASCKIDCLKNDACESVFFIDPSTCYFLGAPSGGLCGASYSRKLKTESCPKYNLTSNYALDPCLASAKMSPNLLTPSSTSICPNTPLDGEATARVYVVSVIFSNGSYGVFDNNSQAQIIWDSTLTSYVYKFMNGRDVYVNEPIYAANCAYYPDGGEFRARLQLRGSATGPVDERALRSEGSAINGQWHLQLGLHWKGYRCVEPARTKLHYLQGFRYLMRKIIRNRMWIHVVSEGSQPNQINSYALTNGTCYLP</sequence>
<dbReference type="AlphaFoldDB" id="A0A2A6B2V5"/>
<accession>A0A8R1U5G0</accession>
<proteinExistence type="predicted"/>
<gene>
    <name evidence="1" type="primary">WBGene00093198</name>
</gene>
<evidence type="ECO:0000313" key="2">
    <source>
        <dbReference type="Proteomes" id="UP000005239"/>
    </source>
</evidence>
<dbReference type="Proteomes" id="UP000005239">
    <property type="component" value="Unassembled WGS sequence"/>
</dbReference>